<feature type="region of interest" description="Disordered" evidence="9">
    <location>
        <begin position="174"/>
        <end position="207"/>
    </location>
</feature>
<proteinExistence type="predicted"/>
<feature type="region of interest" description="Disordered" evidence="9">
    <location>
        <begin position="352"/>
        <end position="375"/>
    </location>
</feature>
<gene>
    <name evidence="11" type="primary">CPR6</name>
    <name evidence="11" type="ORF">VNI00_017178</name>
</gene>
<dbReference type="EMBL" id="JAYKXP010000159">
    <property type="protein sequence ID" value="KAK7021889.1"/>
    <property type="molecule type" value="Genomic_DNA"/>
</dbReference>
<keyword evidence="3" id="KW-0677">Repeat</keyword>
<dbReference type="InterPro" id="IPR019734">
    <property type="entry name" value="TPR_rpt"/>
</dbReference>
<evidence type="ECO:0000256" key="2">
    <source>
        <dbReference type="ARBA" id="ARBA00013194"/>
    </source>
</evidence>
<dbReference type="FunFam" id="1.25.40.10:FF:000029">
    <property type="entry name" value="peptidyl-prolyl cis-trans isomerase D"/>
    <property type="match status" value="1"/>
</dbReference>
<dbReference type="GO" id="GO:0005737">
    <property type="term" value="C:cytoplasm"/>
    <property type="evidence" value="ECO:0007669"/>
    <property type="project" value="TreeGrafter"/>
</dbReference>
<reference evidence="11 12" key="1">
    <citation type="submission" date="2024-01" db="EMBL/GenBank/DDBJ databases">
        <title>A draft genome for a cacao thread blight-causing isolate of Paramarasmius palmivorus.</title>
        <authorList>
            <person name="Baruah I.K."/>
            <person name="Bukari Y."/>
            <person name="Amoako-Attah I."/>
            <person name="Meinhardt L.W."/>
            <person name="Bailey B.A."/>
            <person name="Cohen S.P."/>
        </authorList>
    </citation>
    <scope>NUCLEOTIDE SEQUENCE [LARGE SCALE GENOMIC DNA]</scope>
    <source>
        <strain evidence="11 12">GH-12</strain>
    </source>
</reference>
<dbReference type="GO" id="GO:0016018">
    <property type="term" value="F:cyclosporin A binding"/>
    <property type="evidence" value="ECO:0007669"/>
    <property type="project" value="TreeGrafter"/>
</dbReference>
<dbReference type="Gene3D" id="2.40.100.10">
    <property type="entry name" value="Cyclophilin-like"/>
    <property type="match status" value="1"/>
</dbReference>
<dbReference type="InterPro" id="IPR020892">
    <property type="entry name" value="Cyclophilin-type_PPIase_CS"/>
</dbReference>
<dbReference type="GO" id="GO:0003755">
    <property type="term" value="F:peptidyl-prolyl cis-trans isomerase activity"/>
    <property type="evidence" value="ECO:0007669"/>
    <property type="project" value="UniProtKB-KW"/>
</dbReference>
<dbReference type="PRINTS" id="PR00153">
    <property type="entry name" value="CSAPPISMRASE"/>
</dbReference>
<keyword evidence="6 11" id="KW-0413">Isomerase</keyword>
<comment type="catalytic activity">
    <reaction evidence="1">
        <text>[protein]-peptidylproline (omega=180) = [protein]-peptidylproline (omega=0)</text>
        <dbReference type="Rhea" id="RHEA:16237"/>
        <dbReference type="Rhea" id="RHEA-COMP:10747"/>
        <dbReference type="Rhea" id="RHEA-COMP:10748"/>
        <dbReference type="ChEBI" id="CHEBI:83833"/>
        <dbReference type="ChEBI" id="CHEBI:83834"/>
        <dbReference type="EC" id="5.2.1.8"/>
    </reaction>
</comment>
<evidence type="ECO:0000256" key="9">
    <source>
        <dbReference type="SAM" id="MobiDB-lite"/>
    </source>
</evidence>
<name>A0AAW0B6V7_9AGAR</name>
<dbReference type="FunFam" id="2.40.100.10:FF:000022">
    <property type="entry name" value="Peptidyl-prolyl cis-trans isomerase CYP95"/>
    <property type="match status" value="1"/>
</dbReference>
<dbReference type="Pfam" id="PF00160">
    <property type="entry name" value="Pro_isomerase"/>
    <property type="match status" value="1"/>
</dbReference>
<dbReference type="InterPro" id="IPR011990">
    <property type="entry name" value="TPR-like_helical_dom_sf"/>
</dbReference>
<feature type="compositionally biased region" description="Acidic residues" evidence="9">
    <location>
        <begin position="191"/>
        <end position="202"/>
    </location>
</feature>
<comment type="caution">
    <text evidence="11">The sequence shown here is derived from an EMBL/GenBank/DDBJ whole genome shotgun (WGS) entry which is preliminary data.</text>
</comment>
<protein>
    <recommendedName>
        <fullName evidence="7">Peptidyl-prolyl cis-trans isomerase D</fullName>
        <ecNumber evidence="2">5.2.1.8</ecNumber>
    </recommendedName>
    <alternativeName>
        <fullName evidence="8">Rotamase D</fullName>
    </alternativeName>
</protein>
<evidence type="ECO:0000256" key="4">
    <source>
        <dbReference type="ARBA" id="ARBA00022803"/>
    </source>
</evidence>
<dbReference type="PROSITE" id="PS00170">
    <property type="entry name" value="CSA_PPIASE_1"/>
    <property type="match status" value="1"/>
</dbReference>
<evidence type="ECO:0000256" key="6">
    <source>
        <dbReference type="ARBA" id="ARBA00023235"/>
    </source>
</evidence>
<evidence type="ECO:0000256" key="1">
    <source>
        <dbReference type="ARBA" id="ARBA00000971"/>
    </source>
</evidence>
<organism evidence="11 12">
    <name type="scientific">Paramarasmius palmivorus</name>
    <dbReference type="NCBI Taxonomy" id="297713"/>
    <lineage>
        <taxon>Eukaryota</taxon>
        <taxon>Fungi</taxon>
        <taxon>Dikarya</taxon>
        <taxon>Basidiomycota</taxon>
        <taxon>Agaricomycotina</taxon>
        <taxon>Agaricomycetes</taxon>
        <taxon>Agaricomycetidae</taxon>
        <taxon>Agaricales</taxon>
        <taxon>Marasmiineae</taxon>
        <taxon>Marasmiaceae</taxon>
        <taxon>Paramarasmius</taxon>
    </lineage>
</organism>
<evidence type="ECO:0000256" key="7">
    <source>
        <dbReference type="ARBA" id="ARBA00074451"/>
    </source>
</evidence>
<evidence type="ECO:0000313" key="11">
    <source>
        <dbReference type="EMBL" id="KAK7021889.1"/>
    </source>
</evidence>
<dbReference type="EC" id="5.2.1.8" evidence="2"/>
<keyword evidence="4" id="KW-0802">TPR repeat</keyword>
<dbReference type="Proteomes" id="UP001383192">
    <property type="component" value="Unassembled WGS sequence"/>
</dbReference>
<keyword evidence="5" id="KW-0697">Rotamase</keyword>
<sequence length="375" mass="40786">MASSDRPITFFDISIGGRPIGRIIFSLYSDLVPKTAESFRALCTGEKGVGKSGKPLHFKGSGFHRVIKGFMCQGGDFTAGNGTGGESIYGEKFEDEAFPVNHTKPFLLSMANAGPNTNGSQFFITVSPTPHLDNKHVVFGEVIKGKSVVRQIENFPTSSGDQPTSPIVIEDCGVLTPDDPSLAETPATDGDPYEDYPDDDDHDTSKPEGCIEIASKIREVGNKLFKEGKPDLALAKYQKSIRYLDVHQEVPKSADVSEEVKQSYKALLAPLLLNSALAGIRIQPPSSHNAEIAVNSATRALDSLELSTADKAKALYRRALARVILKDDDEAEKDLAEASKLVPDDQAISGELAKVRQRKKEKRDKEKAAYKKMFA</sequence>
<dbReference type="PROSITE" id="PS50072">
    <property type="entry name" value="CSA_PPIASE_2"/>
    <property type="match status" value="1"/>
</dbReference>
<dbReference type="AlphaFoldDB" id="A0AAW0B6V7"/>
<dbReference type="InterPro" id="IPR029000">
    <property type="entry name" value="Cyclophilin-like_dom_sf"/>
</dbReference>
<dbReference type="SUPFAM" id="SSF48452">
    <property type="entry name" value="TPR-like"/>
    <property type="match status" value="1"/>
</dbReference>
<dbReference type="SMART" id="SM00028">
    <property type="entry name" value="TPR"/>
    <property type="match status" value="2"/>
</dbReference>
<dbReference type="SUPFAM" id="SSF50891">
    <property type="entry name" value="Cyclophilin-like"/>
    <property type="match status" value="1"/>
</dbReference>
<accession>A0AAW0B6V7</accession>
<dbReference type="PANTHER" id="PTHR11071">
    <property type="entry name" value="PEPTIDYL-PROLYL CIS-TRANS ISOMERASE"/>
    <property type="match status" value="1"/>
</dbReference>
<dbReference type="PANTHER" id="PTHR11071:SF561">
    <property type="entry name" value="PEPTIDYL-PROLYL CIS-TRANS ISOMERASE D-RELATED"/>
    <property type="match status" value="1"/>
</dbReference>
<dbReference type="GO" id="GO:0042026">
    <property type="term" value="P:protein refolding"/>
    <property type="evidence" value="ECO:0007669"/>
    <property type="project" value="UniProtKB-ARBA"/>
</dbReference>
<evidence type="ECO:0000313" key="12">
    <source>
        <dbReference type="Proteomes" id="UP001383192"/>
    </source>
</evidence>
<evidence type="ECO:0000256" key="5">
    <source>
        <dbReference type="ARBA" id="ARBA00023110"/>
    </source>
</evidence>
<feature type="domain" description="PPIase cyclophilin-type" evidence="10">
    <location>
        <begin position="10"/>
        <end position="174"/>
    </location>
</feature>
<evidence type="ECO:0000256" key="8">
    <source>
        <dbReference type="ARBA" id="ARBA00076602"/>
    </source>
</evidence>
<keyword evidence="12" id="KW-1185">Reference proteome</keyword>
<dbReference type="CDD" id="cd01926">
    <property type="entry name" value="cyclophilin_ABH_like"/>
    <property type="match status" value="1"/>
</dbReference>
<dbReference type="InterPro" id="IPR002130">
    <property type="entry name" value="Cyclophilin-type_PPIase_dom"/>
</dbReference>
<evidence type="ECO:0000259" key="10">
    <source>
        <dbReference type="PROSITE" id="PS50072"/>
    </source>
</evidence>
<dbReference type="Gene3D" id="1.25.40.10">
    <property type="entry name" value="Tetratricopeptide repeat domain"/>
    <property type="match status" value="1"/>
</dbReference>
<evidence type="ECO:0000256" key="3">
    <source>
        <dbReference type="ARBA" id="ARBA00022737"/>
    </source>
</evidence>